<organism evidence="10 11">
    <name type="scientific">Rickenella mellea</name>
    <dbReference type="NCBI Taxonomy" id="50990"/>
    <lineage>
        <taxon>Eukaryota</taxon>
        <taxon>Fungi</taxon>
        <taxon>Dikarya</taxon>
        <taxon>Basidiomycota</taxon>
        <taxon>Agaricomycotina</taxon>
        <taxon>Agaricomycetes</taxon>
        <taxon>Hymenochaetales</taxon>
        <taxon>Rickenellaceae</taxon>
        <taxon>Rickenella</taxon>
    </lineage>
</organism>
<dbReference type="SUPFAM" id="SSF160059">
    <property type="entry name" value="PriA/YqbF domain"/>
    <property type="match status" value="1"/>
</dbReference>
<dbReference type="InterPro" id="IPR007257">
    <property type="entry name" value="GINS_Psf2"/>
</dbReference>
<dbReference type="VEuPathDB" id="FungiDB:BD410DRAFT_44412"/>
<dbReference type="GO" id="GO:0007059">
    <property type="term" value="P:chromosome segregation"/>
    <property type="evidence" value="ECO:0007669"/>
    <property type="project" value="UniProtKB-KW"/>
</dbReference>
<dbReference type="AlphaFoldDB" id="A0A4R5XFH9"/>
<evidence type="ECO:0000313" key="11">
    <source>
        <dbReference type="Proteomes" id="UP000294933"/>
    </source>
</evidence>
<dbReference type="Pfam" id="PF05916">
    <property type="entry name" value="Sld5"/>
    <property type="match status" value="1"/>
</dbReference>
<dbReference type="Gene3D" id="1.20.58.1020">
    <property type="match status" value="1"/>
</dbReference>
<dbReference type="GO" id="GO:0000811">
    <property type="term" value="C:GINS complex"/>
    <property type="evidence" value="ECO:0007669"/>
    <property type="project" value="TreeGrafter"/>
</dbReference>
<dbReference type="Gene3D" id="3.40.5.50">
    <property type="match status" value="1"/>
</dbReference>
<evidence type="ECO:0000256" key="3">
    <source>
        <dbReference type="ARBA" id="ARBA00015139"/>
    </source>
</evidence>
<dbReference type="GO" id="GO:0000727">
    <property type="term" value="P:double-strand break repair via break-induced replication"/>
    <property type="evidence" value="ECO:0007669"/>
    <property type="project" value="TreeGrafter"/>
</dbReference>
<dbReference type="InterPro" id="IPR021151">
    <property type="entry name" value="GINS_A"/>
</dbReference>
<comment type="similarity">
    <text evidence="2 7">Belongs to the GINS2/PSF2 family.</text>
</comment>
<evidence type="ECO:0000256" key="2">
    <source>
        <dbReference type="ARBA" id="ARBA00010565"/>
    </source>
</evidence>
<feature type="domain" description="GINS subunit" evidence="8">
    <location>
        <begin position="75"/>
        <end position="168"/>
    </location>
</feature>
<keyword evidence="4 7" id="KW-0235">DNA replication</keyword>
<dbReference type="CDD" id="cd21694">
    <property type="entry name" value="GINS_B_Psf2"/>
    <property type="match status" value="1"/>
</dbReference>
<evidence type="ECO:0000256" key="4">
    <source>
        <dbReference type="ARBA" id="ARBA00022705"/>
    </source>
</evidence>
<evidence type="ECO:0000256" key="7">
    <source>
        <dbReference type="PIRNR" id="PIRNR028998"/>
    </source>
</evidence>
<comment type="subcellular location">
    <subcellularLocation>
        <location evidence="1 7">Nucleus</location>
    </subcellularLocation>
</comment>
<accession>A0A4R5XFH9</accession>
<evidence type="ECO:0000256" key="6">
    <source>
        <dbReference type="ARBA" id="ARBA00023242"/>
    </source>
</evidence>
<dbReference type="SUPFAM" id="SSF158573">
    <property type="entry name" value="GINS helical bundle-like"/>
    <property type="match status" value="1"/>
</dbReference>
<keyword evidence="6 7" id="KW-0539">Nucleus</keyword>
<dbReference type="GO" id="GO:0006260">
    <property type="term" value="P:DNA replication"/>
    <property type="evidence" value="ECO:0007669"/>
    <property type="project" value="UniProtKB-KW"/>
</dbReference>
<feature type="domain" description="DNA replication complex GINS protein PSF2 N-terminal" evidence="9">
    <location>
        <begin position="12"/>
        <end position="71"/>
    </location>
</feature>
<evidence type="ECO:0000256" key="5">
    <source>
        <dbReference type="ARBA" id="ARBA00022829"/>
    </source>
</evidence>
<dbReference type="PIRSF" id="PIRSF028998">
    <property type="entry name" value="GINS_Psf2_subgr"/>
    <property type="match status" value="1"/>
</dbReference>
<dbReference type="PANTHER" id="PTHR12772">
    <property type="entry name" value="DNA REPLICATION COMPLEX GINS PROTEIN PSF2"/>
    <property type="match status" value="1"/>
</dbReference>
<dbReference type="Pfam" id="PF25005">
    <property type="entry name" value="PSF2_N"/>
    <property type="match status" value="1"/>
</dbReference>
<dbReference type="OrthoDB" id="1938138at2759"/>
<protein>
    <recommendedName>
        <fullName evidence="3 7">DNA replication complex GINS protein PSF2</fullName>
    </recommendedName>
</protein>
<keyword evidence="5" id="KW-0159">Chromosome partition</keyword>
<dbReference type="Proteomes" id="UP000294933">
    <property type="component" value="Unassembled WGS sequence"/>
</dbReference>
<keyword evidence="11" id="KW-1185">Reference proteome</keyword>
<dbReference type="STRING" id="50990.A0A4R5XFH9"/>
<reference evidence="10 11" key="1">
    <citation type="submission" date="2018-06" db="EMBL/GenBank/DDBJ databases">
        <title>A transcriptomic atlas of mushroom development highlights an independent origin of complex multicellularity.</title>
        <authorList>
            <consortium name="DOE Joint Genome Institute"/>
            <person name="Krizsan K."/>
            <person name="Almasi E."/>
            <person name="Merenyi Z."/>
            <person name="Sahu N."/>
            <person name="Viragh M."/>
            <person name="Koszo T."/>
            <person name="Mondo S."/>
            <person name="Kiss B."/>
            <person name="Balint B."/>
            <person name="Kues U."/>
            <person name="Barry K."/>
            <person name="Hegedus J.C."/>
            <person name="Henrissat B."/>
            <person name="Johnson J."/>
            <person name="Lipzen A."/>
            <person name="Ohm R."/>
            <person name="Nagy I."/>
            <person name="Pangilinan J."/>
            <person name="Yan J."/>
            <person name="Xiong Y."/>
            <person name="Grigoriev I.V."/>
            <person name="Hibbett D.S."/>
            <person name="Nagy L.G."/>
        </authorList>
    </citation>
    <scope>NUCLEOTIDE SEQUENCE [LARGE SCALE GENOMIC DNA]</scope>
    <source>
        <strain evidence="10 11">SZMC22713</strain>
    </source>
</reference>
<evidence type="ECO:0000313" key="10">
    <source>
        <dbReference type="EMBL" id="TDL29853.1"/>
    </source>
</evidence>
<dbReference type="InterPro" id="IPR056784">
    <property type="entry name" value="PSF2_N"/>
</dbReference>
<proteinExistence type="inferred from homology"/>
<evidence type="ECO:0000259" key="8">
    <source>
        <dbReference type="Pfam" id="PF05916"/>
    </source>
</evidence>
<evidence type="ECO:0000256" key="1">
    <source>
        <dbReference type="ARBA" id="ARBA00004123"/>
    </source>
</evidence>
<evidence type="ECO:0000259" key="9">
    <source>
        <dbReference type="Pfam" id="PF25005"/>
    </source>
</evidence>
<gene>
    <name evidence="10" type="ORF">BD410DRAFT_44412</name>
</gene>
<name>A0A4R5XFH9_9AGAM</name>
<dbReference type="CDD" id="cd11712">
    <property type="entry name" value="GINS_A_psf2"/>
    <property type="match status" value="1"/>
</dbReference>
<dbReference type="EMBL" id="ML170156">
    <property type="protein sequence ID" value="TDL29853.1"/>
    <property type="molecule type" value="Genomic_DNA"/>
</dbReference>
<dbReference type="InterPro" id="IPR036224">
    <property type="entry name" value="GINS_bundle-like_dom_sf"/>
</dbReference>
<dbReference type="FunFam" id="1.20.58.1020:FF:000001">
    <property type="entry name" value="DNA replication complex GINS protein PSF2"/>
    <property type="match status" value="1"/>
</dbReference>
<dbReference type="PANTHER" id="PTHR12772:SF0">
    <property type="entry name" value="DNA REPLICATION COMPLEX GINS PROTEIN PSF2"/>
    <property type="match status" value="1"/>
</dbReference>
<dbReference type="FunFam" id="3.40.5.50:FF:000001">
    <property type="entry name" value="DNA replication complex GINS protein PSF2"/>
    <property type="match status" value="1"/>
</dbReference>
<comment type="subunit">
    <text evidence="7">Component of the GINS complex.</text>
</comment>
<sequence length="189" mass="21402">MSLPVALRNTISPAELEFIASEEIVEIRPTVKMDKIRFISGIYGPFIGGRLVKVPLWMAVNLKLKKKCNIVAPSWLSVDFLQEKLTQETSRPEFSSLPFRFAEIAKVMLDVASDDLMHPEKLRSLLKDLREARQAKSRDGLRLLSDNALSLPHLCSMEINEIRPFFVRGMGVLIQLAADRPNPPDEFTL</sequence>